<dbReference type="GO" id="GO:0043001">
    <property type="term" value="P:Golgi to plasma membrane protein transport"/>
    <property type="evidence" value="ECO:0007669"/>
    <property type="project" value="TreeGrafter"/>
</dbReference>
<dbReference type="InterPro" id="IPR039812">
    <property type="entry name" value="Vesicle-fus_ATPase"/>
</dbReference>
<dbReference type="InterPro" id="IPR009010">
    <property type="entry name" value="Asp_de-COase-like_dom_sf"/>
</dbReference>
<dbReference type="FunFam" id="1.10.8.60:FF:000049">
    <property type="entry name" value="Vesicle-fusing ATPase"/>
    <property type="match status" value="1"/>
</dbReference>
<dbReference type="GO" id="GO:0005524">
    <property type="term" value="F:ATP binding"/>
    <property type="evidence" value="ECO:0007669"/>
    <property type="project" value="UniProtKB-UniRule"/>
</dbReference>
<dbReference type="EMBL" id="PDCK01000041">
    <property type="protein sequence ID" value="PRQ43800.1"/>
    <property type="molecule type" value="Genomic_DNA"/>
</dbReference>
<evidence type="ECO:0000256" key="1">
    <source>
        <dbReference type="ARBA" id="ARBA00006914"/>
    </source>
</evidence>
<name>A0A2P6RBK7_ROSCH</name>
<comment type="caution">
    <text evidence="6">The sequence shown here is derived from an EMBL/GenBank/DDBJ whole genome shotgun (WGS) entry which is preliminary data.</text>
</comment>
<accession>A0A2P6RBK7</accession>
<dbReference type="FunFam" id="3.40.50.300:FF:000166">
    <property type="entry name" value="vesicle-fusing ATPase isoform X1"/>
    <property type="match status" value="1"/>
</dbReference>
<evidence type="ECO:0000313" key="7">
    <source>
        <dbReference type="Proteomes" id="UP000238479"/>
    </source>
</evidence>
<sequence>MKTYINPTLYSKPNLNPRLSLKILRTPFSSLVPATMHMIVTTPAGDSAFTNHAYCSPSDLPTFAVPQSGRKSGHIALNATQQKQAGVSVGDQVSATRFIPPEECFNLALLKIEIELLGKRTKTRQVDAVFLDELLRNKFMYQVMMAGQKVSFKSDGGREYVFTVHQAAVEGQEKVDADLERGMISSGTYFIFETPKGSNGLKILNQRKIFTQKELNLQKLGIGGLNAEFESIFRRAFASRVLPHHVVNKLGIKHVKGMLLYGPPGTGKTLVARQIGKILNGKDPKIVNGPEVLDCYVGESEKNVRELFADAEQDQIVHGDESDLHVIIFDEIDAICKKRSGSSRDSSRIHDNIVNTLLTKMDGVEPLNNILIIGLTNRKELLDEALLRPGRLEVQIQIGLPDKKGRLQILQIHTNKIKESSYLAPDVNLRELATRAENYSGAELEGVVRSAVSFAFNRQLSLDDLKKPVDEENIKVTMDDFHRALQEIRPTYGALAEELERCRLNGIVNCGDRHRHAYDRAMLLVEQVKSSEGSPLVKCLLEGPSGTGKSALAATIGIHSRFPFVRIISAESMIGLHDERAKCVHLENVFEEAYKSQLSIIILDDVERLMEFIPIGPRFSTMIYQTLWGLLKRFPPKGNKLLVIGTTSEFEFLDSIRFCKTFSHTYNVPTLTSEDAKKVLEQLQVFADEDINAAADALNDMPIQKLYTLIETAGQCAKPVYSGKKKINISDFCNCLRDIGR</sequence>
<dbReference type="Gene3D" id="1.10.8.60">
    <property type="match status" value="1"/>
</dbReference>
<keyword evidence="4 6" id="KW-0378">Hydrolase</keyword>
<reference evidence="6 7" key="1">
    <citation type="journal article" date="2018" name="Nat. Genet.">
        <title>The Rosa genome provides new insights in the design of modern roses.</title>
        <authorList>
            <person name="Bendahmane M."/>
        </authorList>
    </citation>
    <scope>NUCLEOTIDE SEQUENCE [LARGE SCALE GENOMIC DNA]</scope>
    <source>
        <strain evidence="7">cv. Old Blush</strain>
    </source>
</reference>
<dbReference type="SMART" id="SM00382">
    <property type="entry name" value="AAA"/>
    <property type="match status" value="2"/>
</dbReference>
<dbReference type="InterPro" id="IPR003593">
    <property type="entry name" value="AAA+_ATPase"/>
</dbReference>
<comment type="function">
    <text evidence="4">Required for vesicle-mediated transport. Catalyzes the fusion of transport vesicles within the Golgi cisternae. Is also required for transport from the endoplasmic reticulum to the Golgi stack. Seems to function as a fusion protein required for the delivery of cargo proteins to all compartments of the Golgi stack independent of vesicle origin.</text>
</comment>
<dbReference type="SUPFAM" id="SSF52540">
    <property type="entry name" value="P-loop containing nucleoside triphosphate hydrolases"/>
    <property type="match status" value="2"/>
</dbReference>
<dbReference type="InterPro" id="IPR041569">
    <property type="entry name" value="AAA_lid_3"/>
</dbReference>
<dbReference type="InterPro" id="IPR003959">
    <property type="entry name" value="ATPase_AAA_core"/>
</dbReference>
<dbReference type="AlphaFoldDB" id="A0A2P6RBK7"/>
<dbReference type="PANTHER" id="PTHR23078:SF3">
    <property type="entry name" value="VESICLE-FUSING ATPASE"/>
    <property type="match status" value="1"/>
</dbReference>
<dbReference type="GO" id="GO:0035494">
    <property type="term" value="P:SNARE complex disassembly"/>
    <property type="evidence" value="ECO:0007669"/>
    <property type="project" value="InterPro"/>
</dbReference>
<comment type="subcellular location">
    <subcellularLocation>
        <location evidence="4">Cytoplasm</location>
    </subcellularLocation>
</comment>
<organism evidence="6 7">
    <name type="scientific">Rosa chinensis</name>
    <name type="common">China rose</name>
    <dbReference type="NCBI Taxonomy" id="74649"/>
    <lineage>
        <taxon>Eukaryota</taxon>
        <taxon>Viridiplantae</taxon>
        <taxon>Streptophyta</taxon>
        <taxon>Embryophyta</taxon>
        <taxon>Tracheophyta</taxon>
        <taxon>Spermatophyta</taxon>
        <taxon>Magnoliopsida</taxon>
        <taxon>eudicotyledons</taxon>
        <taxon>Gunneridae</taxon>
        <taxon>Pentapetalae</taxon>
        <taxon>rosids</taxon>
        <taxon>fabids</taxon>
        <taxon>Rosales</taxon>
        <taxon>Rosaceae</taxon>
        <taxon>Rosoideae</taxon>
        <taxon>Rosoideae incertae sedis</taxon>
        <taxon>Rosa</taxon>
    </lineage>
</organism>
<dbReference type="PANTHER" id="PTHR23078">
    <property type="entry name" value="VESICULAR-FUSION PROTEIN NSF"/>
    <property type="match status" value="1"/>
</dbReference>
<keyword evidence="4" id="KW-0479">Metal-binding</keyword>
<dbReference type="Gramene" id="PRQ43800">
    <property type="protein sequence ID" value="PRQ43800"/>
    <property type="gene ID" value="RchiOBHm_Chr3g0472291"/>
</dbReference>
<dbReference type="Proteomes" id="UP000238479">
    <property type="component" value="Chromosome 3"/>
</dbReference>
<evidence type="ECO:0000256" key="2">
    <source>
        <dbReference type="ARBA" id="ARBA00022741"/>
    </source>
</evidence>
<keyword evidence="4" id="KW-0931">ER-Golgi transport</keyword>
<feature type="domain" description="AAA+ ATPase" evidence="5">
    <location>
        <begin position="254"/>
        <end position="402"/>
    </location>
</feature>
<dbReference type="FunFam" id="3.40.50.300:FF:000154">
    <property type="entry name" value="Vesicle-fusing ATPase 1"/>
    <property type="match status" value="1"/>
</dbReference>
<gene>
    <name evidence="6" type="ORF">RchiOBHm_Chr3g0472291</name>
</gene>
<dbReference type="InterPro" id="IPR029067">
    <property type="entry name" value="CDC48_domain_2-like_sf"/>
</dbReference>
<keyword evidence="4" id="KW-0460">Magnesium</keyword>
<keyword evidence="4" id="KW-0813">Transport</keyword>
<dbReference type="InterPro" id="IPR027417">
    <property type="entry name" value="P-loop_NTPase"/>
</dbReference>
<dbReference type="GO" id="GO:0046872">
    <property type="term" value="F:metal ion binding"/>
    <property type="evidence" value="ECO:0007669"/>
    <property type="project" value="UniProtKB-UniRule"/>
</dbReference>
<comment type="similarity">
    <text evidence="1 4">Belongs to the AAA ATPase family.</text>
</comment>
<feature type="domain" description="AAA+ ATPase" evidence="5">
    <location>
        <begin position="535"/>
        <end position="669"/>
    </location>
</feature>
<evidence type="ECO:0000313" key="6">
    <source>
        <dbReference type="EMBL" id="PRQ43800.1"/>
    </source>
</evidence>
<dbReference type="GO" id="GO:0005795">
    <property type="term" value="C:Golgi stack"/>
    <property type="evidence" value="ECO:0007669"/>
    <property type="project" value="TreeGrafter"/>
</dbReference>
<comment type="cofactor">
    <cofactor evidence="4">
        <name>Mg(2+)</name>
        <dbReference type="ChEBI" id="CHEBI:18420"/>
    </cofactor>
    <text evidence="4">Binds 1 Mg(2+) ion per subunit.</text>
</comment>
<dbReference type="GO" id="GO:0016887">
    <property type="term" value="F:ATP hydrolysis activity"/>
    <property type="evidence" value="ECO:0007669"/>
    <property type="project" value="InterPro"/>
</dbReference>
<keyword evidence="7" id="KW-1185">Reference proteome</keyword>
<keyword evidence="3 4" id="KW-0067">ATP-binding</keyword>
<dbReference type="SUPFAM" id="SSF54585">
    <property type="entry name" value="Cdc48 domain 2-like"/>
    <property type="match status" value="1"/>
</dbReference>
<keyword evidence="4" id="KW-0653">Protein transport</keyword>
<dbReference type="GO" id="GO:0006891">
    <property type="term" value="P:intra-Golgi vesicle-mediated transport"/>
    <property type="evidence" value="ECO:0007669"/>
    <property type="project" value="TreeGrafter"/>
</dbReference>
<dbReference type="EC" id="3.6.4.6" evidence="4"/>
<evidence type="ECO:0000256" key="4">
    <source>
        <dbReference type="RuleBase" id="RU367045"/>
    </source>
</evidence>
<evidence type="ECO:0000259" key="5">
    <source>
        <dbReference type="SMART" id="SM00382"/>
    </source>
</evidence>
<protein>
    <recommendedName>
        <fullName evidence="4">Vesicle-fusing ATPase</fullName>
        <ecNumber evidence="4">3.6.4.6</ecNumber>
    </recommendedName>
</protein>
<keyword evidence="4" id="KW-0963">Cytoplasm</keyword>
<evidence type="ECO:0000256" key="3">
    <source>
        <dbReference type="ARBA" id="ARBA00022840"/>
    </source>
</evidence>
<dbReference type="Pfam" id="PF17862">
    <property type="entry name" value="AAA_lid_3"/>
    <property type="match status" value="1"/>
</dbReference>
<dbReference type="STRING" id="74649.A0A2P6RBK7"/>
<proteinExistence type="inferred from homology"/>
<comment type="catalytic activity">
    <reaction evidence="4">
        <text>ATP + H2O = ADP + phosphate + H(+)</text>
        <dbReference type="Rhea" id="RHEA:13065"/>
        <dbReference type="ChEBI" id="CHEBI:15377"/>
        <dbReference type="ChEBI" id="CHEBI:15378"/>
        <dbReference type="ChEBI" id="CHEBI:30616"/>
        <dbReference type="ChEBI" id="CHEBI:43474"/>
        <dbReference type="ChEBI" id="CHEBI:456216"/>
        <dbReference type="EC" id="3.6.4.6"/>
    </reaction>
</comment>
<dbReference type="Gene3D" id="3.40.50.300">
    <property type="entry name" value="P-loop containing nucleotide triphosphate hydrolases"/>
    <property type="match status" value="2"/>
</dbReference>
<dbReference type="Pfam" id="PF00004">
    <property type="entry name" value="AAA"/>
    <property type="match status" value="2"/>
</dbReference>
<dbReference type="SUPFAM" id="SSF50692">
    <property type="entry name" value="ADC-like"/>
    <property type="match status" value="1"/>
</dbReference>
<keyword evidence="2 4" id="KW-0547">Nucleotide-binding</keyword>